<name>A0ABU8SN35_9GAMM</name>
<keyword evidence="1" id="KW-1133">Transmembrane helix</keyword>
<evidence type="ECO:0000313" key="3">
    <source>
        <dbReference type="Proteomes" id="UP001377972"/>
    </source>
</evidence>
<evidence type="ECO:0000313" key="2">
    <source>
        <dbReference type="EMBL" id="MEJ6494447.1"/>
    </source>
</evidence>
<feature type="transmembrane region" description="Helical" evidence="1">
    <location>
        <begin position="48"/>
        <end position="68"/>
    </location>
</feature>
<accession>A0ABU8SN35</accession>
<dbReference type="EMBL" id="JAQPZS010000001">
    <property type="protein sequence ID" value="MEJ6494447.1"/>
    <property type="molecule type" value="Genomic_DNA"/>
</dbReference>
<protein>
    <submittedName>
        <fullName evidence="2">Uncharacterized protein</fullName>
    </submittedName>
</protein>
<proteinExistence type="predicted"/>
<feature type="transmembrane region" description="Helical" evidence="1">
    <location>
        <begin position="153"/>
        <end position="172"/>
    </location>
</feature>
<feature type="transmembrane region" description="Helical" evidence="1">
    <location>
        <begin position="88"/>
        <end position="104"/>
    </location>
</feature>
<sequence>MEFLQELYDKWLVIKPYTDTFSFQAVIATSYLIALINSLRKALKEKEFFSNFITIANVCTNYLFTALMMEYALEYVKSHNSAASAQNVYLGFVIANSVMLFMMYKLHTTFSYKFNNLFFKVSKLFIILTLSHFIIWVKFVVLDLQQEFAQIHYVYSFIVLYISLVLSFIMLFPDVLRTKFGCIVTFSLPRDRNA</sequence>
<keyword evidence="1" id="KW-0812">Transmembrane</keyword>
<evidence type="ECO:0000256" key="1">
    <source>
        <dbReference type="SAM" id="Phobius"/>
    </source>
</evidence>
<feature type="transmembrane region" description="Helical" evidence="1">
    <location>
        <begin position="20"/>
        <end position="36"/>
    </location>
</feature>
<reference evidence="2 3" key="1">
    <citation type="submission" date="2023-01" db="EMBL/GenBank/DDBJ databases">
        <title>Trichodesmium-associated heterotrophic epibiont bacteria.</title>
        <authorList>
            <person name="Cleveland C.S."/>
            <person name="Webb E.A."/>
        </authorList>
    </citation>
    <scope>NUCLEOTIDE SEQUENCE [LARGE SCALE GENOMIC DNA]</scope>
    <source>
        <strain evidence="2 3">USCH2</strain>
    </source>
</reference>
<dbReference type="RefSeq" id="WP_138615929.1">
    <property type="nucleotide sequence ID" value="NZ_JAQPZS010000001.1"/>
</dbReference>
<comment type="caution">
    <text evidence="2">The sequence shown here is derived from an EMBL/GenBank/DDBJ whole genome shotgun (WGS) entry which is preliminary data.</text>
</comment>
<dbReference type="Proteomes" id="UP001377972">
    <property type="component" value="Unassembled WGS sequence"/>
</dbReference>
<organism evidence="2 3">
    <name type="scientific">Pseudoalteromonas lipolytica</name>
    <dbReference type="NCBI Taxonomy" id="570156"/>
    <lineage>
        <taxon>Bacteria</taxon>
        <taxon>Pseudomonadati</taxon>
        <taxon>Pseudomonadota</taxon>
        <taxon>Gammaproteobacteria</taxon>
        <taxon>Alteromonadales</taxon>
        <taxon>Pseudoalteromonadaceae</taxon>
        <taxon>Pseudoalteromonas</taxon>
    </lineage>
</organism>
<keyword evidence="1" id="KW-0472">Membrane</keyword>
<feature type="transmembrane region" description="Helical" evidence="1">
    <location>
        <begin position="124"/>
        <end position="141"/>
    </location>
</feature>
<gene>
    <name evidence="2" type="ORF">PQI24_00290</name>
</gene>
<keyword evidence="3" id="KW-1185">Reference proteome</keyword>